<evidence type="ECO:0000313" key="2">
    <source>
        <dbReference type="EMBL" id="MCB5228174.1"/>
    </source>
</evidence>
<evidence type="ECO:0000313" key="3">
    <source>
        <dbReference type="Proteomes" id="UP000633814"/>
    </source>
</evidence>
<comment type="caution">
    <text evidence="2">The sequence shown here is derived from an EMBL/GenBank/DDBJ whole genome shotgun (WGS) entry which is preliminary data.</text>
</comment>
<gene>
    <name evidence="2" type="ORF">JAO78_015295</name>
</gene>
<accession>A0ABS8C761</accession>
<dbReference type="EMBL" id="JAEINI020000015">
    <property type="protein sequence ID" value="MCB5228174.1"/>
    <property type="molecule type" value="Genomic_DNA"/>
</dbReference>
<keyword evidence="1" id="KW-0472">Membrane</keyword>
<reference evidence="2 3" key="1">
    <citation type="submission" date="2021-10" db="EMBL/GenBank/DDBJ databases">
        <title>Alishewanella koreense sp. nov. isolated from seawater of southwestern coast in South Korea and the proposal for the reclassification of Rheinheimera perlucida and Rheinheimera tuosuensis as Arsukibacterium perlucida and Arsukibacterium tuosuensis.</title>
        <authorList>
            <person name="Kim K.H."/>
            <person name="Ruan W."/>
            <person name="Kim K.R."/>
            <person name="Baek J.H."/>
            <person name="Jeon C.O."/>
        </authorList>
    </citation>
    <scope>NUCLEOTIDE SEQUENCE [LARGE SCALE GENOMIC DNA]</scope>
    <source>
        <strain evidence="2 3">16-MA</strain>
    </source>
</reference>
<proteinExistence type="predicted"/>
<feature type="transmembrane region" description="Helical" evidence="1">
    <location>
        <begin position="6"/>
        <end position="21"/>
    </location>
</feature>
<keyword evidence="3" id="KW-1185">Reference proteome</keyword>
<feature type="transmembrane region" description="Helical" evidence="1">
    <location>
        <begin position="33"/>
        <end position="59"/>
    </location>
</feature>
<protein>
    <submittedName>
        <fullName evidence="2">Uncharacterized protein</fullName>
    </submittedName>
</protein>
<keyword evidence="1" id="KW-0812">Transmembrane</keyword>
<organism evidence="2 3">
    <name type="scientific">Alishewanella maricola</name>
    <dbReference type="NCBI Taxonomy" id="2795740"/>
    <lineage>
        <taxon>Bacteria</taxon>
        <taxon>Pseudomonadati</taxon>
        <taxon>Pseudomonadota</taxon>
        <taxon>Gammaproteobacteria</taxon>
        <taxon>Alteromonadales</taxon>
        <taxon>Alteromonadaceae</taxon>
        <taxon>Alishewanella</taxon>
    </lineage>
</organism>
<name>A0ABS8C761_9ALTE</name>
<dbReference type="Proteomes" id="UP000633814">
    <property type="component" value="Unassembled WGS sequence"/>
</dbReference>
<keyword evidence="1" id="KW-1133">Transmembrane helix</keyword>
<sequence length="99" mass="11339">MDLFLANVITVFFFVSAYLLVKKYRLIRQRNSYLSAFSVAAGLAVGFLLLSFCFALLLGVSLPDIYVKTFACKAIFVWLILAINWLWQTVKQQSDRNYA</sequence>
<evidence type="ECO:0000256" key="1">
    <source>
        <dbReference type="SAM" id="Phobius"/>
    </source>
</evidence>
<dbReference type="RefSeq" id="WP_226752236.1">
    <property type="nucleotide sequence ID" value="NZ_JAEINI020000015.1"/>
</dbReference>
<feature type="transmembrane region" description="Helical" evidence="1">
    <location>
        <begin position="65"/>
        <end position="87"/>
    </location>
</feature>